<evidence type="ECO:0000256" key="8">
    <source>
        <dbReference type="ARBA" id="ARBA00023145"/>
    </source>
</evidence>
<dbReference type="Proteomes" id="UP000007883">
    <property type="component" value="Chromosome"/>
</dbReference>
<keyword evidence="4" id="KW-0732">Signal</keyword>
<dbReference type="SUPFAM" id="SSF47090">
    <property type="entry name" value="PGBD-like"/>
    <property type="match status" value="1"/>
</dbReference>
<dbReference type="AlphaFoldDB" id="I0HQ73"/>
<dbReference type="InterPro" id="IPR028994">
    <property type="entry name" value="Integrin_alpha_N"/>
</dbReference>
<reference evidence="10 11" key="1">
    <citation type="journal article" date="2012" name="J. Bacteriol.">
        <title>Complete genome sequence of phototrophic betaproteobacterium Rubrivivax gelatinosus IL144.</title>
        <authorList>
            <person name="Nagashima S."/>
            <person name="Kamimura A."/>
            <person name="Shimizu T."/>
            <person name="Nakamura-isaki S."/>
            <person name="Aono E."/>
            <person name="Sakamoto K."/>
            <person name="Ichikawa N."/>
            <person name="Nakazawa H."/>
            <person name="Sekine M."/>
            <person name="Yamazaki S."/>
            <person name="Fujita N."/>
            <person name="Shimada K."/>
            <person name="Hanada S."/>
            <person name="Nagashima K.V.P."/>
        </authorList>
    </citation>
    <scope>NUCLEOTIDE SEQUENCE [LARGE SCALE GENOMIC DNA]</scope>
    <source>
        <strain evidence="11">NBRC 100245 / IL144</strain>
    </source>
</reference>
<dbReference type="GO" id="GO:0008270">
    <property type="term" value="F:zinc ion binding"/>
    <property type="evidence" value="ECO:0007669"/>
    <property type="project" value="InterPro"/>
</dbReference>
<dbReference type="InterPro" id="IPR002477">
    <property type="entry name" value="Peptidoglycan-bd-like"/>
</dbReference>
<dbReference type="GO" id="GO:0005615">
    <property type="term" value="C:extracellular space"/>
    <property type="evidence" value="ECO:0007669"/>
    <property type="project" value="TreeGrafter"/>
</dbReference>
<dbReference type="InterPro" id="IPR006026">
    <property type="entry name" value="Peptidase_Metallo"/>
</dbReference>
<evidence type="ECO:0000256" key="6">
    <source>
        <dbReference type="ARBA" id="ARBA00022833"/>
    </source>
</evidence>
<dbReference type="EMBL" id="AP012320">
    <property type="protein sequence ID" value="BAL95160.1"/>
    <property type="molecule type" value="Genomic_DNA"/>
</dbReference>
<keyword evidence="2" id="KW-0645">Protease</keyword>
<dbReference type="GO" id="GO:0031012">
    <property type="term" value="C:extracellular matrix"/>
    <property type="evidence" value="ECO:0007669"/>
    <property type="project" value="InterPro"/>
</dbReference>
<dbReference type="GO" id="GO:0006508">
    <property type="term" value="P:proteolysis"/>
    <property type="evidence" value="ECO:0007669"/>
    <property type="project" value="UniProtKB-KW"/>
</dbReference>
<sequence length="633" mass="67870">MMSQAKGKAFPSKLGLAKGDAGDDVALLQAYLQKFGYLRIPSLREEFVAARIHAKPPVGELGKFDASTHEALLRYQAFFGLPATGVLDQATVDEIRRPRCGFPDLPSDALAEFASQGSRWQKLNLTYGFSEFSPDLDSNQARGAVRAALDLWANVTSLTFTEVSATNNPDFIIRFVAGDHGDGSPFDGVGRVLAHAYYPPPAGGGLAGDAHFDESETWTVILPPPANTIDYVTVAAHEFGHSLGLAHSQIAGALMFPSYSGPHRFLHQDDIDGIRSIYPWGWDHVYRQVDPGSGIGGFDLRSPGDRVFAFDYEGSGRLDHLVFFRPGTGAVFILKNAGGTFLPVYSQVDPGAGIGGFDLRSPLDRAFAFDYAKTGKLDHLVFYRPGTGAIFILKNNGGSFAPVYSQVDPGGGIGGFDLRSPADQGFAFDYDGSGLLDHLVFFRPGTGAVFILKNAGGTFLPVYSQVDPGAGIGGFDLRSPLDRAFAFDYAKTGKLDHLVFYRPGTGSIFVLKNNGGSFAPVYSQVDPGGGIGGFDLRAPADQGFAFDYEGSGRLDHLIFFRPGTGAVFILKNAGGTFSPVYSQLDPGAGIGDYDLKAPADIGLAYDYKSSGRLDHLLFCRPGRGAIFILEREL</sequence>
<dbReference type="HOGENOM" id="CLU_443501_0_0_4"/>
<dbReference type="InterPro" id="IPR021158">
    <property type="entry name" value="Pept_M10A_Zn_BS"/>
</dbReference>
<dbReference type="InterPro" id="IPR033739">
    <property type="entry name" value="M10A_MMP"/>
</dbReference>
<evidence type="ECO:0000313" key="11">
    <source>
        <dbReference type="Proteomes" id="UP000007883"/>
    </source>
</evidence>
<dbReference type="SMART" id="SM00235">
    <property type="entry name" value="ZnMc"/>
    <property type="match status" value="1"/>
</dbReference>
<evidence type="ECO:0000256" key="3">
    <source>
        <dbReference type="ARBA" id="ARBA00022723"/>
    </source>
</evidence>
<dbReference type="InterPro" id="IPR001818">
    <property type="entry name" value="Pept_M10_metallopeptidase"/>
</dbReference>
<evidence type="ECO:0000256" key="5">
    <source>
        <dbReference type="ARBA" id="ARBA00022801"/>
    </source>
</evidence>
<keyword evidence="6" id="KW-0862">Zinc</keyword>
<dbReference type="PRINTS" id="PR00138">
    <property type="entry name" value="MATRIXIN"/>
</dbReference>
<dbReference type="InterPro" id="IPR036365">
    <property type="entry name" value="PGBD-like_sf"/>
</dbReference>
<comment type="cofactor">
    <cofactor evidence="1">
        <name>Zn(2+)</name>
        <dbReference type="ChEBI" id="CHEBI:29105"/>
    </cofactor>
</comment>
<dbReference type="PANTHER" id="PTHR10201">
    <property type="entry name" value="MATRIX METALLOPROTEINASE"/>
    <property type="match status" value="1"/>
</dbReference>
<dbReference type="PROSITE" id="PS00546">
    <property type="entry name" value="CYSTEINE_SWITCH"/>
    <property type="match status" value="1"/>
</dbReference>
<dbReference type="PATRIC" id="fig|983917.3.peg.1760"/>
<dbReference type="eggNOG" id="COG3409">
    <property type="taxonomic scope" value="Bacteria"/>
</dbReference>
<evidence type="ECO:0000259" key="9">
    <source>
        <dbReference type="SMART" id="SM00235"/>
    </source>
</evidence>
<dbReference type="GO" id="GO:0030574">
    <property type="term" value="P:collagen catabolic process"/>
    <property type="evidence" value="ECO:0007669"/>
    <property type="project" value="TreeGrafter"/>
</dbReference>
<keyword evidence="11" id="KW-1185">Reference proteome</keyword>
<evidence type="ECO:0000256" key="2">
    <source>
        <dbReference type="ARBA" id="ARBA00022670"/>
    </source>
</evidence>
<dbReference type="eggNOG" id="COG5549">
    <property type="taxonomic scope" value="Bacteria"/>
</dbReference>
<dbReference type="STRING" id="983917.RGE_18190"/>
<accession>I0HQ73</accession>
<dbReference type="Pfam" id="PF00413">
    <property type="entry name" value="Peptidase_M10"/>
    <property type="match status" value="1"/>
</dbReference>
<evidence type="ECO:0000256" key="4">
    <source>
        <dbReference type="ARBA" id="ARBA00022729"/>
    </source>
</evidence>
<dbReference type="CDD" id="cd04278">
    <property type="entry name" value="ZnMc_MMP"/>
    <property type="match status" value="1"/>
</dbReference>
<dbReference type="PANTHER" id="PTHR10201:SF331">
    <property type="entry name" value="MATRIX METALLOPROTEINASE-14-LIKE ISOFORM X1"/>
    <property type="match status" value="1"/>
</dbReference>
<protein>
    <submittedName>
        <fullName evidence="10">Putative M10A family peptidase</fullName>
    </submittedName>
</protein>
<dbReference type="SUPFAM" id="SSF55486">
    <property type="entry name" value="Metalloproteases ('zincins'), catalytic domain"/>
    <property type="match status" value="1"/>
</dbReference>
<dbReference type="GO" id="GO:0030198">
    <property type="term" value="P:extracellular matrix organization"/>
    <property type="evidence" value="ECO:0007669"/>
    <property type="project" value="TreeGrafter"/>
</dbReference>
<keyword evidence="5" id="KW-0378">Hydrolase</keyword>
<dbReference type="Gene3D" id="3.40.390.10">
    <property type="entry name" value="Collagenase (Catalytic Domain)"/>
    <property type="match status" value="1"/>
</dbReference>
<dbReference type="InterPro" id="IPR021190">
    <property type="entry name" value="Pept_M10A"/>
</dbReference>
<keyword evidence="8" id="KW-0865">Zymogen</keyword>
<organism evidence="10 11">
    <name type="scientific">Rubrivivax gelatinosus (strain NBRC 100245 / IL144)</name>
    <dbReference type="NCBI Taxonomy" id="983917"/>
    <lineage>
        <taxon>Bacteria</taxon>
        <taxon>Pseudomonadati</taxon>
        <taxon>Pseudomonadota</taxon>
        <taxon>Betaproteobacteria</taxon>
        <taxon>Burkholderiales</taxon>
        <taxon>Sphaerotilaceae</taxon>
        <taxon>Rubrivivax</taxon>
    </lineage>
</organism>
<dbReference type="KEGG" id="rge:RGE_18190"/>
<name>I0HQ73_RUBGI</name>
<evidence type="ECO:0000256" key="1">
    <source>
        <dbReference type="ARBA" id="ARBA00001947"/>
    </source>
</evidence>
<feature type="domain" description="Peptidase metallopeptidase" evidence="9">
    <location>
        <begin position="116"/>
        <end position="280"/>
    </location>
</feature>
<keyword evidence="7" id="KW-0482">Metalloprotease</keyword>
<dbReference type="Pfam" id="PF01471">
    <property type="entry name" value="PG_binding_1"/>
    <property type="match status" value="1"/>
</dbReference>
<dbReference type="InterPro" id="IPR024079">
    <property type="entry name" value="MetalloPept_cat_dom_sf"/>
</dbReference>
<dbReference type="SUPFAM" id="SSF69318">
    <property type="entry name" value="Integrin alpha N-terminal domain"/>
    <property type="match status" value="1"/>
</dbReference>
<proteinExistence type="predicted"/>
<dbReference type="GO" id="GO:0004222">
    <property type="term" value="F:metalloendopeptidase activity"/>
    <property type="evidence" value="ECO:0007669"/>
    <property type="project" value="InterPro"/>
</dbReference>
<gene>
    <name evidence="10" type="ordered locus">RGE_18190</name>
</gene>
<evidence type="ECO:0000313" key="10">
    <source>
        <dbReference type="EMBL" id="BAL95160.1"/>
    </source>
</evidence>
<evidence type="ECO:0000256" key="7">
    <source>
        <dbReference type="ARBA" id="ARBA00023049"/>
    </source>
</evidence>
<keyword evidence="3" id="KW-0479">Metal-binding</keyword>